<proteinExistence type="predicted"/>
<sequence length="599" mass="64146">MIPRTRRLAAVATVCTASLGLAACATNTGTTTGTSGTSSTVAKGGTLNILGAGDVDYMDPNISYYSAGYMALRLWSRQLFTYPAVDGQTTKAAPDLATALPTEGNGISADGKTYTFSIRQGAKWGTTPARQVTAQDMVRGVKRTCNPVQPFGGLPDYADLIVGFQSFCDGFAKVAKTPAAIAAYMDKTPVAGVTAKDDQTVVFTLVHPASYFVDMLTLPSFSPAPKEYDAYLPASPELAQHTVSDGPYKIDSYTATKNMTFSRNPAWDAATDPIRKAYVDKVVINETVSQDSIQQQLQTGTPSADLEFDAFVPPSQLPALIAKKDPNLNLGEGSSSNPYLVFNTVSPNNNKALQKKEVRQALSFGLNRGNIIQVLGGPKIAPPLTHVLPSNIVGGESNFDLYPYDAAKAKSMLAAAGYPNGLTIKMLYRNASEGQSKAFQTVQQDLSKIGVKVVGVPSPNADFYTKYLQVPTVAQRGVWDVSVAGWGADWYGDAALSFFKPLYFGQAAYPPIGSNFGFYNSAATNSLIEQASSAKTQEEAKALWAKADHQVMEDAAFYPITNELNPNYRATQVQNAIYIPAFQNFDPANVWLTTGKQGG</sequence>
<feature type="chain" id="PRO_5021403452" evidence="1">
    <location>
        <begin position="26"/>
        <end position="599"/>
    </location>
</feature>
<dbReference type="GO" id="GO:0015833">
    <property type="term" value="P:peptide transport"/>
    <property type="evidence" value="ECO:0007669"/>
    <property type="project" value="TreeGrafter"/>
</dbReference>
<dbReference type="Proteomes" id="UP000317722">
    <property type="component" value="Unassembled WGS sequence"/>
</dbReference>
<dbReference type="EMBL" id="RCZM01000002">
    <property type="protein sequence ID" value="TPG17856.1"/>
    <property type="molecule type" value="Genomic_DNA"/>
</dbReference>
<dbReference type="InterPro" id="IPR000914">
    <property type="entry name" value="SBP_5_dom"/>
</dbReference>
<dbReference type="OrthoDB" id="5240629at2"/>
<reference evidence="3 4" key="1">
    <citation type="journal article" date="2019" name="Environ. Microbiol.">
        <title>Species interactions and distinct microbial communities in high Arctic permafrost affected cryosols are associated with the CH4 and CO2 gas fluxes.</title>
        <authorList>
            <person name="Altshuler I."/>
            <person name="Hamel J."/>
            <person name="Turney S."/>
            <person name="Magnuson E."/>
            <person name="Levesque R."/>
            <person name="Greer C."/>
            <person name="Whyte L.G."/>
        </authorList>
    </citation>
    <scope>NUCLEOTIDE SEQUENCE [LARGE SCALE GENOMIC DNA]</scope>
    <source>
        <strain evidence="3 4">S9.3A</strain>
    </source>
</reference>
<name>A0A502D158_9MICO</name>
<dbReference type="RefSeq" id="WP_140737620.1">
    <property type="nucleotide sequence ID" value="NZ_RCZM01000002.1"/>
</dbReference>
<dbReference type="InterPro" id="IPR039424">
    <property type="entry name" value="SBP_5"/>
</dbReference>
<dbReference type="Gene3D" id="3.40.190.10">
    <property type="entry name" value="Periplasmic binding protein-like II"/>
    <property type="match status" value="1"/>
</dbReference>
<feature type="domain" description="Solute-binding protein family 5" evidence="2">
    <location>
        <begin position="93"/>
        <end position="495"/>
    </location>
</feature>
<dbReference type="SUPFAM" id="SSF53850">
    <property type="entry name" value="Periplasmic binding protein-like II"/>
    <property type="match status" value="1"/>
</dbReference>
<protein>
    <submittedName>
        <fullName evidence="3">ABC transporter substrate-binding protein</fullName>
    </submittedName>
</protein>
<dbReference type="InterPro" id="IPR030678">
    <property type="entry name" value="Peptide/Ni-bd"/>
</dbReference>
<dbReference type="PIRSF" id="PIRSF002741">
    <property type="entry name" value="MppA"/>
    <property type="match status" value="1"/>
</dbReference>
<dbReference type="GO" id="GO:0042597">
    <property type="term" value="C:periplasmic space"/>
    <property type="evidence" value="ECO:0007669"/>
    <property type="project" value="UniProtKB-ARBA"/>
</dbReference>
<dbReference type="Gene3D" id="3.10.105.10">
    <property type="entry name" value="Dipeptide-binding Protein, Domain 3"/>
    <property type="match status" value="1"/>
</dbReference>
<evidence type="ECO:0000313" key="4">
    <source>
        <dbReference type="Proteomes" id="UP000317722"/>
    </source>
</evidence>
<evidence type="ECO:0000256" key="1">
    <source>
        <dbReference type="SAM" id="SignalP"/>
    </source>
</evidence>
<evidence type="ECO:0000313" key="3">
    <source>
        <dbReference type="EMBL" id="TPG17856.1"/>
    </source>
</evidence>
<comment type="caution">
    <text evidence="3">The sequence shown here is derived from an EMBL/GenBank/DDBJ whole genome shotgun (WGS) entry which is preliminary data.</text>
</comment>
<feature type="signal peptide" evidence="1">
    <location>
        <begin position="1"/>
        <end position="25"/>
    </location>
</feature>
<dbReference type="PANTHER" id="PTHR30290">
    <property type="entry name" value="PERIPLASMIC BINDING COMPONENT OF ABC TRANSPORTER"/>
    <property type="match status" value="1"/>
</dbReference>
<keyword evidence="4" id="KW-1185">Reference proteome</keyword>
<organism evidence="3 4">
    <name type="scientific">Pedococcus bigeumensis</name>
    <dbReference type="NCBI Taxonomy" id="433644"/>
    <lineage>
        <taxon>Bacteria</taxon>
        <taxon>Bacillati</taxon>
        <taxon>Actinomycetota</taxon>
        <taxon>Actinomycetes</taxon>
        <taxon>Micrococcales</taxon>
        <taxon>Intrasporangiaceae</taxon>
        <taxon>Pedococcus</taxon>
    </lineage>
</organism>
<accession>A0A502D158</accession>
<dbReference type="Pfam" id="PF00496">
    <property type="entry name" value="SBP_bac_5"/>
    <property type="match status" value="1"/>
</dbReference>
<dbReference type="GO" id="GO:0043190">
    <property type="term" value="C:ATP-binding cassette (ABC) transporter complex"/>
    <property type="evidence" value="ECO:0007669"/>
    <property type="project" value="InterPro"/>
</dbReference>
<keyword evidence="1" id="KW-0732">Signal</keyword>
<dbReference type="AlphaFoldDB" id="A0A502D158"/>
<dbReference type="PANTHER" id="PTHR30290:SF83">
    <property type="entry name" value="ABC TRANSPORTER SUBSTRATE-BINDING PROTEIN"/>
    <property type="match status" value="1"/>
</dbReference>
<dbReference type="PROSITE" id="PS51257">
    <property type="entry name" value="PROKAR_LIPOPROTEIN"/>
    <property type="match status" value="1"/>
</dbReference>
<evidence type="ECO:0000259" key="2">
    <source>
        <dbReference type="Pfam" id="PF00496"/>
    </source>
</evidence>
<gene>
    <name evidence="3" type="ORF">EAH86_05325</name>
</gene>
<dbReference type="GO" id="GO:1904680">
    <property type="term" value="F:peptide transmembrane transporter activity"/>
    <property type="evidence" value="ECO:0007669"/>
    <property type="project" value="TreeGrafter"/>
</dbReference>